<evidence type="ECO:0000313" key="1">
    <source>
        <dbReference type="EMBL" id="PRX68211.1"/>
    </source>
</evidence>
<evidence type="ECO:0000313" key="2">
    <source>
        <dbReference type="Proteomes" id="UP000238312"/>
    </source>
</evidence>
<evidence type="ECO:0008006" key="3">
    <source>
        <dbReference type="Google" id="ProtNLM"/>
    </source>
</evidence>
<organism evidence="1 2">
    <name type="scientific">Nonomuraea fuscirosea</name>
    <dbReference type="NCBI Taxonomy" id="1291556"/>
    <lineage>
        <taxon>Bacteria</taxon>
        <taxon>Bacillati</taxon>
        <taxon>Actinomycetota</taxon>
        <taxon>Actinomycetes</taxon>
        <taxon>Streptosporangiales</taxon>
        <taxon>Streptosporangiaceae</taxon>
        <taxon>Nonomuraea</taxon>
    </lineage>
</organism>
<keyword evidence="2" id="KW-1185">Reference proteome</keyword>
<dbReference type="EMBL" id="PVNG01000003">
    <property type="protein sequence ID" value="PRX68211.1"/>
    <property type="molecule type" value="Genomic_DNA"/>
</dbReference>
<reference evidence="1 2" key="1">
    <citation type="submission" date="2018-03" db="EMBL/GenBank/DDBJ databases">
        <title>Genomic Encyclopedia of Type Strains, Phase III (KMG-III): the genomes of soil and plant-associated and newly described type strains.</title>
        <authorList>
            <person name="Whitman W."/>
        </authorList>
    </citation>
    <scope>NUCLEOTIDE SEQUENCE [LARGE SCALE GENOMIC DNA]</scope>
    <source>
        <strain evidence="1 2">CGMCC 4.7104</strain>
    </source>
</reference>
<sequence length="238" mass="25864">METYEIFLSRALPDPRVLGLVLSGSQARAGTATARSDHDLYLIAADGAPFEPRRDALVDLVVMTLDEFRAHAMPGSGTEWNRYAFTHAQVLKDTGGIASLVAAKGTLTPDEAFAIGREALGAFLNSVYRCMKNARDGNLLGVRLDGAEAVPACLSHLFALHGRVRPYNKYLEWELRHHPLTGWPAADLLPRLESALSDDAPTALRELLNALEPHARAAGHGPELDSWGDDLPFMRGTS</sequence>
<protein>
    <recommendedName>
        <fullName evidence="3">Nucleotidyltransferase-like protein</fullName>
    </recommendedName>
</protein>
<accession>A0A2T0N6V4</accession>
<name>A0A2T0N6V4_9ACTN</name>
<proteinExistence type="predicted"/>
<dbReference type="AlphaFoldDB" id="A0A2T0N6V4"/>
<dbReference type="RefSeq" id="WP_106236356.1">
    <property type="nucleotide sequence ID" value="NZ_PVNG01000003.1"/>
</dbReference>
<dbReference type="OrthoDB" id="2987256at2"/>
<gene>
    <name evidence="1" type="ORF">B0I32_103172</name>
</gene>
<dbReference type="Proteomes" id="UP000238312">
    <property type="component" value="Unassembled WGS sequence"/>
</dbReference>
<comment type="caution">
    <text evidence="1">The sequence shown here is derived from an EMBL/GenBank/DDBJ whole genome shotgun (WGS) entry which is preliminary data.</text>
</comment>